<proteinExistence type="predicted"/>
<name>A0A0K1QU03_PSEFL</name>
<dbReference type="InterPro" id="IPR049457">
    <property type="entry name" value="Emfourin"/>
</dbReference>
<organism evidence="1 2">
    <name type="scientific">Pseudomonas fluorescens NCIMB 11764</name>
    <dbReference type="NCBI Taxonomy" id="1221522"/>
    <lineage>
        <taxon>Bacteria</taxon>
        <taxon>Pseudomonadati</taxon>
        <taxon>Pseudomonadota</taxon>
        <taxon>Gammaproteobacteria</taxon>
        <taxon>Pseudomonadales</taxon>
        <taxon>Pseudomonadaceae</taxon>
        <taxon>Pseudomonas</taxon>
    </lineage>
</organism>
<evidence type="ECO:0000313" key="1">
    <source>
        <dbReference type="EMBL" id="AKV09211.1"/>
    </source>
</evidence>
<reference evidence="1 2" key="1">
    <citation type="journal article" date="2012" name="J. Bacteriol.">
        <title>Draft genome sequence of the cyanide-utilizing bacterium Pseudomonas fluorescens strain NCIMB 11764.</title>
        <authorList>
            <person name="Vilo C.A."/>
            <person name="Benedik M.J."/>
            <person name="Kunz D.A."/>
            <person name="Dong Q."/>
        </authorList>
    </citation>
    <scope>NUCLEOTIDE SEQUENCE [LARGE SCALE GENOMIC DNA]</scope>
    <source>
        <strain evidence="1 2">NCIMB 11764</strain>
    </source>
</reference>
<dbReference type="EMBL" id="CP010945">
    <property type="protein sequence ID" value="AKV09211.1"/>
    <property type="molecule type" value="Genomic_DNA"/>
</dbReference>
<evidence type="ECO:0000313" key="2">
    <source>
        <dbReference type="Proteomes" id="UP000017175"/>
    </source>
</evidence>
<dbReference type="RefSeq" id="WP_017339486.1">
    <property type="nucleotide sequence ID" value="NZ_CP010945.1"/>
</dbReference>
<dbReference type="OrthoDB" id="8658956at2"/>
<dbReference type="AlphaFoldDB" id="A0A0K1QU03"/>
<gene>
    <name evidence="1" type="ORF">B723_23570</name>
</gene>
<protein>
    <submittedName>
        <fullName evidence="1">Uncharacterized protein</fullName>
    </submittedName>
</protein>
<dbReference type="Pfam" id="PF20242">
    <property type="entry name" value="Emfourin"/>
    <property type="match status" value="1"/>
</dbReference>
<dbReference type="Proteomes" id="UP000017175">
    <property type="component" value="Chromosome"/>
</dbReference>
<accession>A0A0K1QU03</accession>
<dbReference type="eggNOG" id="ENOG5032Z24">
    <property type="taxonomic scope" value="Bacteria"/>
</dbReference>
<sequence>MKTLPALGDEAVVRLSRQGGFARVHALTRPREIEFTHCDLDQRMRICTLLQACLPLARESCGQGDQRFYQIEVRSRVNDQGGGWVLNVPEDQAPGELVQLWDKGVLLQGGPCN</sequence>